<dbReference type="WBParaSite" id="L893_g12096.t1">
    <property type="protein sequence ID" value="L893_g12096.t1"/>
    <property type="gene ID" value="L893_g12096"/>
</dbReference>
<evidence type="ECO:0000313" key="1">
    <source>
        <dbReference type="Proteomes" id="UP000095287"/>
    </source>
</evidence>
<protein>
    <submittedName>
        <fullName evidence="2">GDA1/CD39 (Nucleoside phosphatase) family protein</fullName>
    </submittedName>
</protein>
<name>A0A1I7Y325_9BILA</name>
<organism evidence="1 2">
    <name type="scientific">Steinernema glaseri</name>
    <dbReference type="NCBI Taxonomy" id="37863"/>
    <lineage>
        <taxon>Eukaryota</taxon>
        <taxon>Metazoa</taxon>
        <taxon>Ecdysozoa</taxon>
        <taxon>Nematoda</taxon>
        <taxon>Chromadorea</taxon>
        <taxon>Rhabditida</taxon>
        <taxon>Tylenchina</taxon>
        <taxon>Panagrolaimomorpha</taxon>
        <taxon>Strongyloidoidea</taxon>
        <taxon>Steinernematidae</taxon>
        <taxon>Steinernema</taxon>
    </lineage>
</organism>
<accession>A0A1I7Y325</accession>
<sequence>MTGAVFDVLELGSGCTNGMYESNYLLGSPVELAKTALKGSGRCYFFPELEEAAAKFASEVVRNTSFGLDPLEKDAWEDEDRERKYCEWLAERLKNPEWSGEEVVTVVLTYLNCSSE</sequence>
<proteinExistence type="predicted"/>
<keyword evidence="1" id="KW-1185">Reference proteome</keyword>
<dbReference type="AlphaFoldDB" id="A0A1I7Y325"/>
<evidence type="ECO:0000313" key="2">
    <source>
        <dbReference type="WBParaSite" id="L893_g12096.t1"/>
    </source>
</evidence>
<reference evidence="2" key="1">
    <citation type="submission" date="2016-11" db="UniProtKB">
        <authorList>
            <consortium name="WormBaseParasite"/>
        </authorList>
    </citation>
    <scope>IDENTIFICATION</scope>
</reference>
<dbReference type="Proteomes" id="UP000095287">
    <property type="component" value="Unplaced"/>
</dbReference>